<dbReference type="Proteomes" id="UP000789396">
    <property type="component" value="Unassembled WGS sequence"/>
</dbReference>
<sequence length="80" mass="9191">TNVDPLSATNISISEQELLRKFRTKINKFQCILCPVCNERFLSIVLVNNMCRQCNAKITLLKKFSAENNMDPGKIPYELK</sequence>
<keyword evidence="2" id="KW-1185">Reference proteome</keyword>
<protein>
    <submittedName>
        <fullName evidence="1">5323_t:CDS:1</fullName>
    </submittedName>
</protein>
<comment type="caution">
    <text evidence="1">The sequence shown here is derived from an EMBL/GenBank/DDBJ whole genome shotgun (WGS) entry which is preliminary data.</text>
</comment>
<dbReference type="EMBL" id="CAJVPZ010100308">
    <property type="protein sequence ID" value="CAG8821279.1"/>
    <property type="molecule type" value="Genomic_DNA"/>
</dbReference>
<dbReference type="OrthoDB" id="2448733at2759"/>
<name>A0A9N9KCV5_9GLOM</name>
<gene>
    <name evidence="1" type="ORF">RFULGI_LOCUS19668</name>
</gene>
<accession>A0A9N9KCV5</accession>
<organism evidence="1 2">
    <name type="scientific">Racocetra fulgida</name>
    <dbReference type="NCBI Taxonomy" id="60492"/>
    <lineage>
        <taxon>Eukaryota</taxon>
        <taxon>Fungi</taxon>
        <taxon>Fungi incertae sedis</taxon>
        <taxon>Mucoromycota</taxon>
        <taxon>Glomeromycotina</taxon>
        <taxon>Glomeromycetes</taxon>
        <taxon>Diversisporales</taxon>
        <taxon>Gigasporaceae</taxon>
        <taxon>Racocetra</taxon>
    </lineage>
</organism>
<reference evidence="1" key="1">
    <citation type="submission" date="2021-06" db="EMBL/GenBank/DDBJ databases">
        <authorList>
            <person name="Kallberg Y."/>
            <person name="Tangrot J."/>
            <person name="Rosling A."/>
        </authorList>
    </citation>
    <scope>NUCLEOTIDE SEQUENCE</scope>
    <source>
        <strain evidence="1">IN212</strain>
    </source>
</reference>
<dbReference type="AlphaFoldDB" id="A0A9N9KCV5"/>
<feature type="non-terminal residue" evidence="1">
    <location>
        <position position="80"/>
    </location>
</feature>
<evidence type="ECO:0000313" key="1">
    <source>
        <dbReference type="EMBL" id="CAG8821279.1"/>
    </source>
</evidence>
<evidence type="ECO:0000313" key="2">
    <source>
        <dbReference type="Proteomes" id="UP000789396"/>
    </source>
</evidence>
<feature type="non-terminal residue" evidence="1">
    <location>
        <position position="1"/>
    </location>
</feature>
<proteinExistence type="predicted"/>